<organism evidence="6">
    <name type="scientific">hydrothermal vent metagenome</name>
    <dbReference type="NCBI Taxonomy" id="652676"/>
    <lineage>
        <taxon>unclassified sequences</taxon>
        <taxon>metagenomes</taxon>
        <taxon>ecological metagenomes</taxon>
    </lineage>
</organism>
<keyword evidence="4" id="KW-0804">Transcription</keyword>
<feature type="domain" description="HTH lysR-type" evidence="5">
    <location>
        <begin position="1"/>
        <end position="60"/>
    </location>
</feature>
<evidence type="ECO:0000313" key="6">
    <source>
        <dbReference type="EMBL" id="VAY86251.1"/>
    </source>
</evidence>
<gene>
    <name evidence="6" type="ORF">MNB_ARC-1_910</name>
</gene>
<accession>A0A3B1E6F4</accession>
<dbReference type="EMBL" id="UOYO01000002">
    <property type="protein sequence ID" value="VAY86251.1"/>
    <property type="molecule type" value="Genomic_DNA"/>
</dbReference>
<reference evidence="6" key="1">
    <citation type="submission" date="2018-10" db="EMBL/GenBank/DDBJ databases">
        <authorList>
            <person name="Aoki K."/>
        </authorList>
    </citation>
    <scope>NUCLEOTIDE SEQUENCE</scope>
</reference>
<dbReference type="AlphaFoldDB" id="A0A3B1E6F4"/>
<dbReference type="PANTHER" id="PTHR30126:SF64">
    <property type="entry name" value="HTH-TYPE TRANSCRIPTIONAL REGULATOR CITR"/>
    <property type="match status" value="1"/>
</dbReference>
<dbReference type="InterPro" id="IPR036390">
    <property type="entry name" value="WH_DNA-bd_sf"/>
</dbReference>
<evidence type="ECO:0000256" key="4">
    <source>
        <dbReference type="ARBA" id="ARBA00023163"/>
    </source>
</evidence>
<dbReference type="Gene3D" id="1.10.10.10">
    <property type="entry name" value="Winged helix-like DNA-binding domain superfamily/Winged helix DNA-binding domain"/>
    <property type="match status" value="1"/>
</dbReference>
<evidence type="ECO:0000256" key="3">
    <source>
        <dbReference type="ARBA" id="ARBA00023125"/>
    </source>
</evidence>
<keyword evidence="2" id="KW-0805">Transcription regulation</keyword>
<dbReference type="SUPFAM" id="SSF46785">
    <property type="entry name" value="Winged helix' DNA-binding domain"/>
    <property type="match status" value="1"/>
</dbReference>
<sequence length="300" mass="34440">MLSDFTKIHTFLIVAKEKSFSKASAKLGISQPAVTQQMKFIEKYLNISIINRKKNGIKLTKEGEQLLVIAQKIEKTVINAEQDLLRILNKDIIFMIGASYVVGNYILPTFLNEIKEKINNDVSINVDVSSEIIDKLKDKQIDMALIETPIFEDGIIYREWIEDEIVIFSNQKFSRQIKKEDLLRYKWVCRDKESHTRKLFKESLERIGFPDCDTFDIVSVVSSPTTIVQTILHSSIDGAQTVSIVSKYAIDDLVKAGTLFATKLPNLKMKRKLYIAYLKERKHDPFIDNVINYLNSIKGN</sequence>
<name>A0A3B1E6F4_9ZZZZ</name>
<proteinExistence type="inferred from homology"/>
<dbReference type="PANTHER" id="PTHR30126">
    <property type="entry name" value="HTH-TYPE TRANSCRIPTIONAL REGULATOR"/>
    <property type="match status" value="1"/>
</dbReference>
<dbReference type="SUPFAM" id="SSF53850">
    <property type="entry name" value="Periplasmic binding protein-like II"/>
    <property type="match status" value="1"/>
</dbReference>
<dbReference type="InterPro" id="IPR000847">
    <property type="entry name" value="LysR_HTH_N"/>
</dbReference>
<dbReference type="Pfam" id="PF00126">
    <property type="entry name" value="HTH_1"/>
    <property type="match status" value="1"/>
</dbReference>
<dbReference type="Pfam" id="PF03466">
    <property type="entry name" value="LysR_substrate"/>
    <property type="match status" value="1"/>
</dbReference>
<protein>
    <submittedName>
        <fullName evidence="6">Chromosome initiation inhibitor</fullName>
    </submittedName>
</protein>
<evidence type="ECO:0000256" key="2">
    <source>
        <dbReference type="ARBA" id="ARBA00023015"/>
    </source>
</evidence>
<dbReference type="InterPro" id="IPR005119">
    <property type="entry name" value="LysR_subst-bd"/>
</dbReference>
<evidence type="ECO:0000256" key="1">
    <source>
        <dbReference type="ARBA" id="ARBA00009437"/>
    </source>
</evidence>
<dbReference type="PRINTS" id="PR00039">
    <property type="entry name" value="HTHLYSR"/>
</dbReference>
<dbReference type="GO" id="GO:0000976">
    <property type="term" value="F:transcription cis-regulatory region binding"/>
    <property type="evidence" value="ECO:0007669"/>
    <property type="project" value="TreeGrafter"/>
</dbReference>
<keyword evidence="3" id="KW-0238">DNA-binding</keyword>
<dbReference type="Gene3D" id="3.40.190.290">
    <property type="match status" value="1"/>
</dbReference>
<evidence type="ECO:0000259" key="5">
    <source>
        <dbReference type="PROSITE" id="PS50931"/>
    </source>
</evidence>
<comment type="similarity">
    <text evidence="1">Belongs to the LysR transcriptional regulatory family.</text>
</comment>
<dbReference type="InterPro" id="IPR036388">
    <property type="entry name" value="WH-like_DNA-bd_sf"/>
</dbReference>
<dbReference type="PROSITE" id="PS50931">
    <property type="entry name" value="HTH_LYSR"/>
    <property type="match status" value="1"/>
</dbReference>
<dbReference type="GO" id="GO:0003700">
    <property type="term" value="F:DNA-binding transcription factor activity"/>
    <property type="evidence" value="ECO:0007669"/>
    <property type="project" value="InterPro"/>
</dbReference>